<sequence>MSNGVSSASYVGNAVTTWHTVATLPRTHTASSICHALLSNAGNSVTSTARRRHKRAYEYEALRRMLTDVILSCHASMRSRHHAATCVARGAAACRIKE</sequence>
<comment type="caution">
    <text evidence="1">The sequence shown here is derived from an EMBL/GenBank/DDBJ whole genome shotgun (WGS) entry which is preliminary data.</text>
</comment>
<reference evidence="1" key="1">
    <citation type="submission" date="2020-08" db="EMBL/GenBank/DDBJ databases">
        <title>Multicomponent nature underlies the extraordinary mechanical properties of spider dragline silk.</title>
        <authorList>
            <person name="Kono N."/>
            <person name="Nakamura H."/>
            <person name="Mori M."/>
            <person name="Yoshida Y."/>
            <person name="Ohtoshi R."/>
            <person name="Malay A.D."/>
            <person name="Moran D.A.P."/>
            <person name="Tomita M."/>
            <person name="Numata K."/>
            <person name="Arakawa K."/>
        </authorList>
    </citation>
    <scope>NUCLEOTIDE SEQUENCE</scope>
</reference>
<dbReference type="Proteomes" id="UP000887013">
    <property type="component" value="Unassembled WGS sequence"/>
</dbReference>
<keyword evidence="2" id="KW-1185">Reference proteome</keyword>
<dbReference type="AlphaFoldDB" id="A0A8X6NMI3"/>
<accession>A0A8X6NMI3</accession>
<evidence type="ECO:0000313" key="1">
    <source>
        <dbReference type="EMBL" id="GFT23635.1"/>
    </source>
</evidence>
<gene>
    <name evidence="1" type="ORF">NPIL_496921</name>
</gene>
<name>A0A8X6NMI3_NEPPI</name>
<organism evidence="1 2">
    <name type="scientific">Nephila pilipes</name>
    <name type="common">Giant wood spider</name>
    <name type="synonym">Nephila maculata</name>
    <dbReference type="NCBI Taxonomy" id="299642"/>
    <lineage>
        <taxon>Eukaryota</taxon>
        <taxon>Metazoa</taxon>
        <taxon>Ecdysozoa</taxon>
        <taxon>Arthropoda</taxon>
        <taxon>Chelicerata</taxon>
        <taxon>Arachnida</taxon>
        <taxon>Araneae</taxon>
        <taxon>Araneomorphae</taxon>
        <taxon>Entelegynae</taxon>
        <taxon>Araneoidea</taxon>
        <taxon>Nephilidae</taxon>
        <taxon>Nephila</taxon>
    </lineage>
</organism>
<evidence type="ECO:0000313" key="2">
    <source>
        <dbReference type="Proteomes" id="UP000887013"/>
    </source>
</evidence>
<protein>
    <submittedName>
        <fullName evidence="1">Uncharacterized protein</fullName>
    </submittedName>
</protein>
<proteinExistence type="predicted"/>
<dbReference type="EMBL" id="BMAW01106296">
    <property type="protein sequence ID" value="GFT23635.1"/>
    <property type="molecule type" value="Genomic_DNA"/>
</dbReference>